<dbReference type="PANTHER" id="PTHR30024:SF46">
    <property type="entry name" value="ABC TRANSPORTER, SUBSTRATE-BINDING LIPOPROTEIN"/>
    <property type="match status" value="1"/>
</dbReference>
<dbReference type="RefSeq" id="WP_378485917.1">
    <property type="nucleotide sequence ID" value="NZ_JBHUFB010000010.1"/>
</dbReference>
<evidence type="ECO:0008006" key="4">
    <source>
        <dbReference type="Google" id="ProtNLM"/>
    </source>
</evidence>
<evidence type="ECO:0000256" key="1">
    <source>
        <dbReference type="SAM" id="SignalP"/>
    </source>
</evidence>
<dbReference type="PANTHER" id="PTHR30024">
    <property type="entry name" value="ALIPHATIC SULFONATES-BINDING PROTEIN-RELATED"/>
    <property type="match status" value="1"/>
</dbReference>
<accession>A0ABW4P606</accession>
<gene>
    <name evidence="2" type="ORF">ACFSJG_14660</name>
</gene>
<keyword evidence="3" id="KW-1185">Reference proteome</keyword>
<evidence type="ECO:0000313" key="2">
    <source>
        <dbReference type="EMBL" id="MFD1813461.1"/>
    </source>
</evidence>
<comment type="caution">
    <text evidence="2">The sequence shown here is derived from an EMBL/GenBank/DDBJ whole genome shotgun (WGS) entry which is preliminary data.</text>
</comment>
<keyword evidence="1" id="KW-0732">Signal</keyword>
<proteinExistence type="predicted"/>
<name>A0ABW4P606_9NOCA</name>
<dbReference type="Proteomes" id="UP001597286">
    <property type="component" value="Unassembled WGS sequence"/>
</dbReference>
<evidence type="ECO:0000313" key="3">
    <source>
        <dbReference type="Proteomes" id="UP001597286"/>
    </source>
</evidence>
<reference evidence="3" key="1">
    <citation type="journal article" date="2019" name="Int. J. Syst. Evol. Microbiol.">
        <title>The Global Catalogue of Microorganisms (GCM) 10K type strain sequencing project: providing services to taxonomists for standard genome sequencing and annotation.</title>
        <authorList>
            <consortium name="The Broad Institute Genomics Platform"/>
            <consortium name="The Broad Institute Genome Sequencing Center for Infectious Disease"/>
            <person name="Wu L."/>
            <person name="Ma J."/>
        </authorList>
    </citation>
    <scope>NUCLEOTIDE SEQUENCE [LARGE SCALE GENOMIC DNA]</scope>
    <source>
        <strain evidence="3">DT72</strain>
    </source>
</reference>
<feature type="chain" id="PRO_5046597555" description="ABC transporter substrate-binding protein" evidence="1">
    <location>
        <begin position="21"/>
        <end position="342"/>
    </location>
</feature>
<sequence>MTAHLSLRSVPATTAAVVLAAGLLAACGSSDPVTSCGEAPAHGEVVAGLPESLRVGVANNIAMAAPVTELDSLGIANTEVATASTPEELRTNFIADRYDVAAMPINIAANLCAQGIDLALLGAVSGNIVYLVGPEGTTLDTLRGQTLHVPFENDIVDLVTRALLDSAGLTYTGENPDVTLEYHPTPLDIASGLAAGSMQYAVMPEHLATVVAGTAPGIVKAQGLQDLWTERTGATGLPFAGFVIRGALARTHPDLVAALQANFLSSVIAVSSSPAAGAAAIAEVVPVPQEITAQVLPGMRPVYLPAVDAEPDIEALYESLVEAVPASVGGELPADGFYLGSQ</sequence>
<dbReference type="SUPFAM" id="SSF53850">
    <property type="entry name" value="Periplasmic binding protein-like II"/>
    <property type="match status" value="1"/>
</dbReference>
<dbReference type="EMBL" id="JBHUFB010000010">
    <property type="protein sequence ID" value="MFD1813461.1"/>
    <property type="molecule type" value="Genomic_DNA"/>
</dbReference>
<dbReference type="Gene3D" id="3.40.190.10">
    <property type="entry name" value="Periplasmic binding protein-like II"/>
    <property type="match status" value="2"/>
</dbReference>
<feature type="signal peptide" evidence="1">
    <location>
        <begin position="1"/>
        <end position="20"/>
    </location>
</feature>
<protein>
    <recommendedName>
        <fullName evidence="4">ABC transporter substrate-binding protein</fullName>
    </recommendedName>
</protein>
<organism evidence="2 3">
    <name type="scientific">Rhodococcus gannanensis</name>
    <dbReference type="NCBI Taxonomy" id="1960308"/>
    <lineage>
        <taxon>Bacteria</taxon>
        <taxon>Bacillati</taxon>
        <taxon>Actinomycetota</taxon>
        <taxon>Actinomycetes</taxon>
        <taxon>Mycobacteriales</taxon>
        <taxon>Nocardiaceae</taxon>
        <taxon>Rhodococcus</taxon>
    </lineage>
</organism>